<keyword evidence="12" id="KW-1185">Reference proteome</keyword>
<dbReference type="STRING" id="344612.A1CLA2"/>
<evidence type="ECO:0000256" key="9">
    <source>
        <dbReference type="SAM" id="MobiDB-lite"/>
    </source>
</evidence>
<dbReference type="GeneID" id="4703151"/>
<protein>
    <recommendedName>
        <fullName evidence="1">Cell pattern formation-associated protein stuA</fullName>
    </recommendedName>
    <alternativeName>
        <fullName evidence="6">Stunted protein A</fullName>
    </alternativeName>
</protein>
<dbReference type="InterPro" id="IPR003163">
    <property type="entry name" value="Tscrpt_reg_HTH_APSES-type"/>
</dbReference>
<dbReference type="GO" id="GO:0033309">
    <property type="term" value="C:SBF transcription complex"/>
    <property type="evidence" value="ECO:0007669"/>
    <property type="project" value="TreeGrafter"/>
</dbReference>
<feature type="domain" description="HTH APSES-type" evidence="10">
    <location>
        <begin position="9"/>
        <end position="115"/>
    </location>
</feature>
<dbReference type="GO" id="GO:0030907">
    <property type="term" value="C:MBF transcription complex"/>
    <property type="evidence" value="ECO:0007669"/>
    <property type="project" value="TreeGrafter"/>
</dbReference>
<dbReference type="FunFam" id="3.10.260.10:FF:000001">
    <property type="entry name" value="APSES transcription factor (MbpA)"/>
    <property type="match status" value="1"/>
</dbReference>
<dbReference type="GO" id="GO:0003677">
    <property type="term" value="F:DNA binding"/>
    <property type="evidence" value="ECO:0007669"/>
    <property type="project" value="InterPro"/>
</dbReference>
<keyword evidence="8" id="KW-0175">Coiled coil</keyword>
<dbReference type="KEGG" id="act:ACLA_041440"/>
<dbReference type="AlphaFoldDB" id="A1CLA2"/>
<dbReference type="VEuPathDB" id="FungiDB:ACLA_041440"/>
<dbReference type="InterPro" id="IPR036887">
    <property type="entry name" value="HTH_APSES_sf"/>
</dbReference>
<dbReference type="GO" id="GO:0030435">
    <property type="term" value="P:sporulation resulting in formation of a cellular spore"/>
    <property type="evidence" value="ECO:0007669"/>
    <property type="project" value="UniProtKB-KW"/>
</dbReference>
<feature type="region of interest" description="Disordered" evidence="9">
    <location>
        <begin position="422"/>
        <end position="444"/>
    </location>
</feature>
<evidence type="ECO:0000256" key="3">
    <source>
        <dbReference type="ARBA" id="ARBA00022969"/>
    </source>
</evidence>
<dbReference type="GO" id="GO:0048315">
    <property type="term" value="P:conidium formation"/>
    <property type="evidence" value="ECO:0007669"/>
    <property type="project" value="UniProtKB-KW"/>
</dbReference>
<dbReference type="Gene3D" id="1.25.40.20">
    <property type="entry name" value="Ankyrin repeat-containing domain"/>
    <property type="match status" value="1"/>
</dbReference>
<feature type="repeat" description="ANK" evidence="7">
    <location>
        <begin position="261"/>
        <end position="293"/>
    </location>
</feature>
<proteinExistence type="predicted"/>
<evidence type="ECO:0000313" key="11">
    <source>
        <dbReference type="EMBL" id="EAW09926.1"/>
    </source>
</evidence>
<dbReference type="HOGENOM" id="CLU_009666_3_1_1"/>
<dbReference type="PANTHER" id="PTHR43828">
    <property type="entry name" value="ASPARAGINASE"/>
    <property type="match status" value="1"/>
</dbReference>
<accession>A1CLA2</accession>
<evidence type="ECO:0000256" key="8">
    <source>
        <dbReference type="SAM" id="Coils"/>
    </source>
</evidence>
<dbReference type="FunFam" id="1.25.40.20:FF:000291">
    <property type="entry name" value="APSES transcription factor, putative"/>
    <property type="match status" value="1"/>
</dbReference>
<reference evidence="11 12" key="1">
    <citation type="journal article" date="2008" name="PLoS Genet.">
        <title>Genomic islands in the pathogenic filamentous fungus Aspergillus fumigatus.</title>
        <authorList>
            <person name="Fedorova N.D."/>
            <person name="Khaldi N."/>
            <person name="Joardar V.S."/>
            <person name="Maiti R."/>
            <person name="Amedeo P."/>
            <person name="Anderson M.J."/>
            <person name="Crabtree J."/>
            <person name="Silva J.C."/>
            <person name="Badger J.H."/>
            <person name="Albarraq A."/>
            <person name="Angiuoli S."/>
            <person name="Bussey H."/>
            <person name="Bowyer P."/>
            <person name="Cotty P.J."/>
            <person name="Dyer P.S."/>
            <person name="Egan A."/>
            <person name="Galens K."/>
            <person name="Fraser-Liggett C.M."/>
            <person name="Haas B.J."/>
            <person name="Inman J.M."/>
            <person name="Kent R."/>
            <person name="Lemieux S."/>
            <person name="Malavazi I."/>
            <person name="Orvis J."/>
            <person name="Roemer T."/>
            <person name="Ronning C.M."/>
            <person name="Sundaram J.P."/>
            <person name="Sutton G."/>
            <person name="Turner G."/>
            <person name="Venter J.C."/>
            <person name="White O.R."/>
            <person name="Whitty B.R."/>
            <person name="Youngman P."/>
            <person name="Wolfe K.H."/>
            <person name="Goldman G.H."/>
            <person name="Wortman J.R."/>
            <person name="Jiang B."/>
            <person name="Denning D.W."/>
            <person name="Nierman W.C."/>
        </authorList>
    </citation>
    <scope>NUCLEOTIDE SEQUENCE [LARGE SCALE GENOMIC DNA]</scope>
    <source>
        <strain evidence="12">ATCC 1007 / CBS 513.65 / DSM 816 / NCTC 3887 / NRRL 1</strain>
    </source>
</reference>
<dbReference type="SUPFAM" id="SSF54616">
    <property type="entry name" value="DNA-binding domain of Mlu1-box binding protein MBP1"/>
    <property type="match status" value="1"/>
</dbReference>
<evidence type="ECO:0000256" key="4">
    <source>
        <dbReference type="ARBA" id="ARBA00023043"/>
    </source>
</evidence>
<dbReference type="Pfam" id="PF04383">
    <property type="entry name" value="KilA-N"/>
    <property type="match status" value="1"/>
</dbReference>
<keyword evidence="3" id="KW-0749">Sporulation</keyword>
<dbReference type="InterPro" id="IPR036770">
    <property type="entry name" value="Ankyrin_rpt-contain_sf"/>
</dbReference>
<dbReference type="Pfam" id="PF00023">
    <property type="entry name" value="Ank"/>
    <property type="match status" value="1"/>
</dbReference>
<keyword evidence="4 7" id="KW-0040">ANK repeat</keyword>
<organism evidence="11 12">
    <name type="scientific">Aspergillus clavatus (strain ATCC 1007 / CBS 513.65 / DSM 816 / NCTC 3887 / NRRL 1 / QM 1276 / 107)</name>
    <dbReference type="NCBI Taxonomy" id="344612"/>
    <lineage>
        <taxon>Eukaryota</taxon>
        <taxon>Fungi</taxon>
        <taxon>Dikarya</taxon>
        <taxon>Ascomycota</taxon>
        <taxon>Pezizomycotina</taxon>
        <taxon>Eurotiomycetes</taxon>
        <taxon>Eurotiomycetidae</taxon>
        <taxon>Eurotiales</taxon>
        <taxon>Aspergillaceae</taxon>
        <taxon>Aspergillus</taxon>
        <taxon>Aspergillus subgen. Fumigati</taxon>
    </lineage>
</organism>
<keyword evidence="5" id="KW-0183">Conidiation</keyword>
<dbReference type="OrthoDB" id="6718656at2759"/>
<dbReference type="SMART" id="SM01252">
    <property type="entry name" value="KilA-N"/>
    <property type="match status" value="1"/>
</dbReference>
<dbReference type="InterPro" id="IPR002110">
    <property type="entry name" value="Ankyrin_rpt"/>
</dbReference>
<dbReference type="InterPro" id="IPR051642">
    <property type="entry name" value="SWI6-like"/>
</dbReference>
<feature type="coiled-coil region" evidence="8">
    <location>
        <begin position="542"/>
        <end position="569"/>
    </location>
</feature>
<gene>
    <name evidence="11" type="ORF">ACLA_041440</name>
</gene>
<keyword evidence="2" id="KW-0677">Repeat</keyword>
<dbReference type="Gene3D" id="3.10.260.10">
    <property type="entry name" value="Transcription regulator HTH, APSES-type DNA-binding domain"/>
    <property type="match status" value="1"/>
</dbReference>
<dbReference type="SMART" id="SM00248">
    <property type="entry name" value="ANK"/>
    <property type="match status" value="2"/>
</dbReference>
<dbReference type="EMBL" id="DS027056">
    <property type="protein sequence ID" value="EAW09926.1"/>
    <property type="molecule type" value="Genomic_DNA"/>
</dbReference>
<feature type="compositionally biased region" description="Basic and acidic residues" evidence="9">
    <location>
        <begin position="675"/>
        <end position="687"/>
    </location>
</feature>
<evidence type="ECO:0000256" key="1">
    <source>
        <dbReference type="ARBA" id="ARBA00019309"/>
    </source>
</evidence>
<evidence type="ECO:0000256" key="2">
    <source>
        <dbReference type="ARBA" id="ARBA00022737"/>
    </source>
</evidence>
<dbReference type="InterPro" id="IPR018004">
    <property type="entry name" value="KilA/APSES_HTH"/>
</dbReference>
<dbReference type="PROSITE" id="PS51299">
    <property type="entry name" value="HTH_APSES"/>
    <property type="match status" value="1"/>
</dbReference>
<sequence length="701" mass="77868">MAAVDFSKIYSATYSSVPVYEFKIDGESVMRRRGDNWINATHILKVAGFDKPARTRILEREVQKGTHEKVQGGYGKYQGTWIPLPEGRLLAERNNIIDKLRPIFDYVAGDRTPPPAPKHTTAASKPRVSKANKLKAAQEEAAFNAAKPIRNMGPPSFPHEQYEINPGFDDNESIEQATLESSSMVADEEMMPMSQNGAYSRKRKRGPNGVTAMSISEQEHILYGDQLLDYFMTVGDAPEATRIPPPEPPTHFQVDRPIDDSGNTALHWACAMGDLEIVKDLLRRGADIKALSVHEETPLVRAVLFTNNYEKRTFPALLDLLLDTVSFRDWFGATIFHHIAETTRSKGKWKSSRYYCEVLLDKLHTTCSHDEVDLLLSCQDSNEDTAALVAARNGAFRLVNLLLTHCPRAGDLVNKEGETAAAITQRAHPPEREIPPPPSSIAMGNDHTGVEIAATGPSDQDPITLSPSASPATSILLSKISAIMAETNKKLAMNYGCSKPTQQDLDDVTNPEALYEQLELDRQKIQKQTAVLSVKEVKEQPIETQLERYERLRQSYESLLEQIQQIRLKERLASLPPPAKENMMPSSSDQNKLRILYQLSRQLCSVQKARGAAVRDLAQQTADAGVSTKFDVHRRLVALATGLKEEELDPMAEELAETLEFDRMDGQGPGGESPEPVHKRQPPHREPSSLPFTGPTVSVDA</sequence>
<dbReference type="SUPFAM" id="SSF48403">
    <property type="entry name" value="Ankyrin repeat"/>
    <property type="match status" value="1"/>
</dbReference>
<dbReference type="GO" id="GO:0001228">
    <property type="term" value="F:DNA-binding transcription activator activity, RNA polymerase II-specific"/>
    <property type="evidence" value="ECO:0007669"/>
    <property type="project" value="UniProtKB-ARBA"/>
</dbReference>
<dbReference type="OMA" id="NGCYRLA"/>
<evidence type="ECO:0000313" key="12">
    <source>
        <dbReference type="Proteomes" id="UP000006701"/>
    </source>
</evidence>
<dbReference type="PROSITE" id="PS50297">
    <property type="entry name" value="ANK_REP_REGION"/>
    <property type="match status" value="1"/>
</dbReference>
<dbReference type="eggNOG" id="KOG4177">
    <property type="taxonomic scope" value="Eukaryota"/>
</dbReference>
<dbReference type="PROSITE" id="PS50088">
    <property type="entry name" value="ANK_REPEAT"/>
    <property type="match status" value="1"/>
</dbReference>
<name>A1CLA2_ASPCL</name>
<evidence type="ECO:0000256" key="5">
    <source>
        <dbReference type="ARBA" id="ARBA00023321"/>
    </source>
</evidence>
<feature type="region of interest" description="Disordered" evidence="9">
    <location>
        <begin position="654"/>
        <end position="701"/>
    </location>
</feature>
<dbReference type="Proteomes" id="UP000006701">
    <property type="component" value="Unassembled WGS sequence"/>
</dbReference>
<dbReference type="PANTHER" id="PTHR43828:SF15">
    <property type="entry name" value="TRANSCRIPTION FACTOR MBP1"/>
    <property type="match status" value="1"/>
</dbReference>
<evidence type="ECO:0000256" key="6">
    <source>
        <dbReference type="ARBA" id="ARBA00031907"/>
    </source>
</evidence>
<evidence type="ECO:0000259" key="10">
    <source>
        <dbReference type="PROSITE" id="PS51299"/>
    </source>
</evidence>
<evidence type="ECO:0000256" key="7">
    <source>
        <dbReference type="PROSITE-ProRule" id="PRU00023"/>
    </source>
</evidence>
<feature type="region of interest" description="Disordered" evidence="9">
    <location>
        <begin position="108"/>
        <end position="127"/>
    </location>
</feature>
<dbReference type="RefSeq" id="XP_001271352.1">
    <property type="nucleotide sequence ID" value="XM_001271351.1"/>
</dbReference>